<gene>
    <name evidence="1" type="ORF">CHI95_22535</name>
</gene>
<comment type="caution">
    <text evidence="1">The sequence shown here is derived from an EMBL/GenBank/DDBJ whole genome shotgun (WGS) entry which is preliminary data.</text>
</comment>
<dbReference type="AlphaFoldDB" id="A0A264VLR9"/>
<dbReference type="Proteomes" id="UP000216001">
    <property type="component" value="Unassembled WGS sequence"/>
</dbReference>
<accession>A0A264VLR9</accession>
<dbReference type="RefSeq" id="WP_094963015.1">
    <property type="nucleotide sequence ID" value="NZ_NOWC01000040.1"/>
</dbReference>
<name>A0A264VLR9_PRORE</name>
<evidence type="ECO:0000313" key="1">
    <source>
        <dbReference type="EMBL" id="OZS72286.1"/>
    </source>
</evidence>
<organism evidence="1 2">
    <name type="scientific">Providencia rettgeri</name>
    <dbReference type="NCBI Taxonomy" id="587"/>
    <lineage>
        <taxon>Bacteria</taxon>
        <taxon>Pseudomonadati</taxon>
        <taxon>Pseudomonadota</taxon>
        <taxon>Gammaproteobacteria</taxon>
        <taxon>Enterobacterales</taxon>
        <taxon>Morganellaceae</taxon>
        <taxon>Providencia</taxon>
    </lineage>
</organism>
<dbReference type="Gene3D" id="1.20.120.330">
    <property type="entry name" value="Nucleotidyltransferases domain 2"/>
    <property type="match status" value="1"/>
</dbReference>
<evidence type="ECO:0000313" key="2">
    <source>
        <dbReference type="Proteomes" id="UP000216001"/>
    </source>
</evidence>
<proteinExistence type="predicted"/>
<dbReference type="EMBL" id="NOWC01000040">
    <property type="protein sequence ID" value="OZS72286.1"/>
    <property type="molecule type" value="Genomic_DNA"/>
</dbReference>
<reference evidence="1 2" key="1">
    <citation type="submission" date="2017-07" db="EMBL/GenBank/DDBJ databases">
        <title>blaIMP-27 on transferable plasmids in Proteus mirabilis and Providencia rettgeri.</title>
        <authorList>
            <person name="Potter R."/>
        </authorList>
    </citation>
    <scope>NUCLEOTIDE SEQUENCE [LARGE SCALE GENOMIC DNA]</scope>
    <source>
        <strain evidence="1 2">PR1</strain>
    </source>
</reference>
<protein>
    <recommendedName>
        <fullName evidence="3">HEPN domain-containing protein</fullName>
    </recommendedName>
</protein>
<evidence type="ECO:0008006" key="3">
    <source>
        <dbReference type="Google" id="ProtNLM"/>
    </source>
</evidence>
<sequence length="146" mass="16544">MSVSSNDFLNIAESCISNENGEIGYRNAISRGYYAAYHSVVSCLNDGKLPRYNGKESKNVKGGTHAKLSYYFENDAANDLPYEKEKLELIGVQLRMLHKLRVNADYRIEKKIDKVDAQDAIIKAKKIMVITHSLLEQKKQIDSQSK</sequence>